<comment type="caution">
    <text evidence="2">The sequence shown here is derived from an EMBL/GenBank/DDBJ whole genome shotgun (WGS) entry which is preliminary data.</text>
</comment>
<feature type="transmembrane region" description="Helical" evidence="1">
    <location>
        <begin position="105"/>
        <end position="134"/>
    </location>
</feature>
<keyword evidence="1" id="KW-1133">Transmembrane helix</keyword>
<accession>A0A4Q8A973</accession>
<dbReference type="AlphaFoldDB" id="A0A4Q8A973"/>
<dbReference type="RefSeq" id="WP_130448665.1">
    <property type="nucleotide sequence ID" value="NZ_SHLA01000001.1"/>
</dbReference>
<keyword evidence="1" id="KW-0472">Membrane</keyword>
<feature type="transmembrane region" description="Helical" evidence="1">
    <location>
        <begin position="31"/>
        <end position="54"/>
    </location>
</feature>
<dbReference type="Proteomes" id="UP000292685">
    <property type="component" value="Unassembled WGS sequence"/>
</dbReference>
<feature type="transmembrane region" description="Helical" evidence="1">
    <location>
        <begin position="146"/>
        <end position="169"/>
    </location>
</feature>
<dbReference type="EMBL" id="SHLA01000001">
    <property type="protein sequence ID" value="RZU60622.1"/>
    <property type="molecule type" value="Genomic_DNA"/>
</dbReference>
<dbReference type="Pfam" id="PF04854">
    <property type="entry name" value="DUF624"/>
    <property type="match status" value="1"/>
</dbReference>
<name>A0A4Q8A973_9MICC</name>
<reference evidence="2 3" key="1">
    <citation type="submission" date="2019-02" db="EMBL/GenBank/DDBJ databases">
        <title>Sequencing the genomes of 1000 actinobacteria strains.</title>
        <authorList>
            <person name="Klenk H.-P."/>
        </authorList>
    </citation>
    <scope>NUCLEOTIDE SEQUENCE [LARGE SCALE GENOMIC DNA]</scope>
    <source>
        <strain evidence="2 3">DSM 17364</strain>
    </source>
</reference>
<gene>
    <name evidence="2" type="ORF">EV380_0166</name>
</gene>
<evidence type="ECO:0000313" key="3">
    <source>
        <dbReference type="Proteomes" id="UP000292685"/>
    </source>
</evidence>
<evidence type="ECO:0000313" key="2">
    <source>
        <dbReference type="EMBL" id="RZU60622.1"/>
    </source>
</evidence>
<keyword evidence="3" id="KW-1185">Reference proteome</keyword>
<organism evidence="2 3">
    <name type="scientific">Zhihengliuella halotolerans</name>
    <dbReference type="NCBI Taxonomy" id="370736"/>
    <lineage>
        <taxon>Bacteria</taxon>
        <taxon>Bacillati</taxon>
        <taxon>Actinomycetota</taxon>
        <taxon>Actinomycetes</taxon>
        <taxon>Micrococcales</taxon>
        <taxon>Micrococcaceae</taxon>
        <taxon>Zhihengliuella</taxon>
    </lineage>
</organism>
<dbReference type="InterPro" id="IPR006938">
    <property type="entry name" value="DUF624"/>
</dbReference>
<proteinExistence type="predicted"/>
<keyword evidence="1" id="KW-0812">Transmembrane</keyword>
<protein>
    <submittedName>
        <fullName evidence="2">Uncharacterized protein DUF624</fullName>
    </submittedName>
</protein>
<evidence type="ECO:0000256" key="1">
    <source>
        <dbReference type="SAM" id="Phobius"/>
    </source>
</evidence>
<sequence>MSETEPLGWAGRVMVVLGLLARLLAVQALWVLGACAGLLVLGAAPATIAALRCLDPEDDAGLWRSFWRHYRRVLVSAQPVLLPFGAGVACALFNLLVVVPEVPGAAGAVLLVVSTVAVAAAAAGGIFAAVYAASVPGARPGESARFGLLGPWLAPGRAAACVGAGLAALAMTTTAAAPIAILFGIAVPLLVARAMVGVVVDRIPGVGALAARPT</sequence>
<feature type="transmembrane region" description="Helical" evidence="1">
    <location>
        <begin position="75"/>
        <end position="99"/>
    </location>
</feature>
<feature type="transmembrane region" description="Helical" evidence="1">
    <location>
        <begin position="175"/>
        <end position="196"/>
    </location>
</feature>